<feature type="domain" description="Ribonuclease A-domain" evidence="9">
    <location>
        <begin position="31"/>
        <end position="203"/>
    </location>
</feature>
<evidence type="ECO:0000256" key="1">
    <source>
        <dbReference type="ARBA" id="ARBA00005600"/>
    </source>
</evidence>
<proteinExistence type="inferred from homology"/>
<dbReference type="GO" id="GO:0006935">
    <property type="term" value="P:chemotaxis"/>
    <property type="evidence" value="ECO:0007669"/>
    <property type="project" value="TreeGrafter"/>
</dbReference>
<feature type="chain" id="PRO_5034275667" description="Ribonuclease A-domain domain-containing protein" evidence="8">
    <location>
        <begin position="28"/>
        <end position="203"/>
    </location>
</feature>
<dbReference type="Ensembl" id="ENSCCNT00000006106.1">
    <property type="protein sequence ID" value="ENSCCNP00000004644.1"/>
    <property type="gene ID" value="ENSCCNG00000004937.1"/>
</dbReference>
<dbReference type="SMART" id="SM00092">
    <property type="entry name" value="RNAse_Pc"/>
    <property type="match status" value="1"/>
</dbReference>
<dbReference type="PANTHER" id="PTHR11437:SF3">
    <property type="entry name" value="EOSINOPHIL CATIONIC PROTEIN"/>
    <property type="match status" value="1"/>
</dbReference>
<dbReference type="Gene3D" id="3.10.130.10">
    <property type="entry name" value="Ribonuclease A-like domain"/>
    <property type="match status" value="2"/>
</dbReference>
<dbReference type="InterPro" id="IPR023411">
    <property type="entry name" value="RNaseA_AS"/>
</dbReference>
<dbReference type="InterPro" id="IPR036816">
    <property type="entry name" value="RNaseA-like_dom_sf"/>
</dbReference>
<dbReference type="Pfam" id="PF00074">
    <property type="entry name" value="RnaseA"/>
    <property type="match status" value="2"/>
</dbReference>
<name>A0A8C0W9C3_CASCN</name>
<dbReference type="GO" id="GO:0004519">
    <property type="term" value="F:endonuclease activity"/>
    <property type="evidence" value="ECO:0007669"/>
    <property type="project" value="UniProtKB-KW"/>
</dbReference>
<evidence type="ECO:0000256" key="4">
    <source>
        <dbReference type="ARBA" id="ARBA00022759"/>
    </source>
</evidence>
<keyword evidence="2 8" id="KW-0540">Nuclease</keyword>
<evidence type="ECO:0000256" key="7">
    <source>
        <dbReference type="ARBA" id="ARBA00023180"/>
    </source>
</evidence>
<keyword evidence="3 8" id="KW-0732">Signal</keyword>
<keyword evidence="5 8" id="KW-0378">Hydrolase</keyword>
<evidence type="ECO:0000256" key="2">
    <source>
        <dbReference type="ARBA" id="ARBA00022722"/>
    </source>
</evidence>
<evidence type="ECO:0000256" key="8">
    <source>
        <dbReference type="RuleBase" id="RU000651"/>
    </source>
</evidence>
<sequence>MVAKLLYSRLCLLLLLGLLGIVPLLQAVPPGLTTYQWFAIQHINTGNIQCNIAMLRVNNYTGNCKRFNTFLNTTFTDALNVCNNRVTNCSNRIYQNCHNSSVRVPITECSLTTPSHIIRNCGYSQRPNTKFYRIASCKKGHKNCHRSPQPVSLTMCELTSGKYPNCRYQEKHLNAPYIVACDPPQKKDSGKFQLVPVHLDQVL</sequence>
<dbReference type="PRINTS" id="PR00794">
    <property type="entry name" value="RIBONUCLEASE"/>
</dbReference>
<accession>A0A8C0W9C3</accession>
<evidence type="ECO:0000256" key="5">
    <source>
        <dbReference type="ARBA" id="ARBA00022801"/>
    </source>
</evidence>
<dbReference type="AlphaFoldDB" id="A0A8C0W9C3"/>
<keyword evidence="6" id="KW-1015">Disulfide bond</keyword>
<dbReference type="SUPFAM" id="SSF54076">
    <property type="entry name" value="RNase A-like"/>
    <property type="match status" value="2"/>
</dbReference>
<dbReference type="PANTHER" id="PTHR11437">
    <property type="entry name" value="RIBONUCLEASE"/>
    <property type="match status" value="1"/>
</dbReference>
<evidence type="ECO:0000256" key="3">
    <source>
        <dbReference type="ARBA" id="ARBA00022729"/>
    </source>
</evidence>
<keyword evidence="4 8" id="KW-0255">Endonuclease</keyword>
<evidence type="ECO:0000259" key="9">
    <source>
        <dbReference type="SMART" id="SM00092"/>
    </source>
</evidence>
<feature type="signal peptide" evidence="8">
    <location>
        <begin position="1"/>
        <end position="27"/>
    </location>
</feature>
<dbReference type="GO" id="GO:0005615">
    <property type="term" value="C:extracellular space"/>
    <property type="evidence" value="ECO:0007669"/>
    <property type="project" value="TreeGrafter"/>
</dbReference>
<dbReference type="GO" id="GO:0016787">
    <property type="term" value="F:hydrolase activity"/>
    <property type="evidence" value="ECO:0007669"/>
    <property type="project" value="UniProtKB-KW"/>
</dbReference>
<dbReference type="GO" id="GO:0050830">
    <property type="term" value="P:defense response to Gram-positive bacterium"/>
    <property type="evidence" value="ECO:0007669"/>
    <property type="project" value="TreeGrafter"/>
</dbReference>
<dbReference type="InterPro" id="IPR001427">
    <property type="entry name" value="RNaseA"/>
</dbReference>
<evidence type="ECO:0000313" key="10">
    <source>
        <dbReference type="Ensembl" id="ENSCCNP00000004644.1"/>
    </source>
</evidence>
<dbReference type="InterPro" id="IPR023412">
    <property type="entry name" value="RNaseA_domain"/>
</dbReference>
<reference evidence="10" key="1">
    <citation type="submission" date="2023-09" db="UniProtKB">
        <authorList>
            <consortium name="Ensembl"/>
        </authorList>
    </citation>
    <scope>IDENTIFICATION</scope>
</reference>
<dbReference type="GO" id="GO:0004540">
    <property type="term" value="F:RNA nuclease activity"/>
    <property type="evidence" value="ECO:0007669"/>
    <property type="project" value="TreeGrafter"/>
</dbReference>
<comment type="similarity">
    <text evidence="1 8">Belongs to the pancreatic ribonuclease family.</text>
</comment>
<dbReference type="PROSITE" id="PS00127">
    <property type="entry name" value="RNASE_PANCREATIC"/>
    <property type="match status" value="1"/>
</dbReference>
<dbReference type="GO" id="GO:0003676">
    <property type="term" value="F:nucleic acid binding"/>
    <property type="evidence" value="ECO:0007669"/>
    <property type="project" value="InterPro"/>
</dbReference>
<evidence type="ECO:0000256" key="6">
    <source>
        <dbReference type="ARBA" id="ARBA00023157"/>
    </source>
</evidence>
<dbReference type="GO" id="GO:0002227">
    <property type="term" value="P:innate immune response in mucosa"/>
    <property type="evidence" value="ECO:0007669"/>
    <property type="project" value="TreeGrafter"/>
</dbReference>
<organism evidence="10">
    <name type="scientific">Castor canadensis</name>
    <name type="common">American beaver</name>
    <dbReference type="NCBI Taxonomy" id="51338"/>
    <lineage>
        <taxon>Eukaryota</taxon>
        <taxon>Metazoa</taxon>
        <taxon>Chordata</taxon>
        <taxon>Craniata</taxon>
        <taxon>Vertebrata</taxon>
        <taxon>Euteleostomi</taxon>
        <taxon>Mammalia</taxon>
        <taxon>Eutheria</taxon>
        <taxon>Euarchontoglires</taxon>
        <taxon>Glires</taxon>
        <taxon>Rodentia</taxon>
        <taxon>Castorimorpha</taxon>
        <taxon>Castoridae</taxon>
        <taxon>Castor</taxon>
    </lineage>
</organism>
<protein>
    <recommendedName>
        <fullName evidence="9">Ribonuclease A-domain domain-containing protein</fullName>
    </recommendedName>
</protein>
<keyword evidence="7" id="KW-0325">Glycoprotein</keyword>